<dbReference type="Proteomes" id="UP000565579">
    <property type="component" value="Unassembled WGS sequence"/>
</dbReference>
<name>A0A7X0P6L9_9ACTN</name>
<dbReference type="AlphaFoldDB" id="A0A7X0P6L9"/>
<protein>
    <submittedName>
        <fullName evidence="2">Uncharacterized protein</fullName>
    </submittedName>
</protein>
<reference evidence="2 3" key="1">
    <citation type="submission" date="2020-08" db="EMBL/GenBank/DDBJ databases">
        <title>Sequencing the genomes of 1000 actinobacteria strains.</title>
        <authorList>
            <person name="Klenk H.-P."/>
        </authorList>
    </citation>
    <scope>NUCLEOTIDE SEQUENCE [LARGE SCALE GENOMIC DNA]</scope>
    <source>
        <strain evidence="2 3">DSM 43768</strain>
    </source>
</reference>
<dbReference type="EMBL" id="JACHMI010000001">
    <property type="protein sequence ID" value="MBB6556224.1"/>
    <property type="molecule type" value="Genomic_DNA"/>
</dbReference>
<accession>A0A7X0P6L9</accession>
<keyword evidence="3" id="KW-1185">Reference proteome</keyword>
<gene>
    <name evidence="2" type="ORF">HD593_011019</name>
</gene>
<sequence>MTIPEPQVRVTRHVVSCVPESHPDASLFTLVVEYRGEGRWAVTLSGACFDAGGNRSWGPPGDKEPETAEEIAEDERLRSEWLARHRFTEQDALDLARRLAPTLHYRSYTVADALRREVTDV</sequence>
<evidence type="ECO:0000256" key="1">
    <source>
        <dbReference type="SAM" id="MobiDB-lite"/>
    </source>
</evidence>
<organism evidence="2 3">
    <name type="scientific">Nonomuraea rubra</name>
    <dbReference type="NCBI Taxonomy" id="46180"/>
    <lineage>
        <taxon>Bacteria</taxon>
        <taxon>Bacillati</taxon>
        <taxon>Actinomycetota</taxon>
        <taxon>Actinomycetes</taxon>
        <taxon>Streptosporangiales</taxon>
        <taxon>Streptosporangiaceae</taxon>
        <taxon>Nonomuraea</taxon>
    </lineage>
</organism>
<comment type="caution">
    <text evidence="2">The sequence shown here is derived from an EMBL/GenBank/DDBJ whole genome shotgun (WGS) entry which is preliminary data.</text>
</comment>
<evidence type="ECO:0000313" key="3">
    <source>
        <dbReference type="Proteomes" id="UP000565579"/>
    </source>
</evidence>
<feature type="region of interest" description="Disordered" evidence="1">
    <location>
        <begin position="53"/>
        <end position="74"/>
    </location>
</feature>
<evidence type="ECO:0000313" key="2">
    <source>
        <dbReference type="EMBL" id="MBB6556224.1"/>
    </source>
</evidence>
<dbReference type="RefSeq" id="WP_185110698.1">
    <property type="nucleotide sequence ID" value="NZ_BAAAXY010000153.1"/>
</dbReference>
<proteinExistence type="predicted"/>